<reference evidence="1 2" key="1">
    <citation type="submission" date="2018-03" db="EMBL/GenBank/DDBJ databases">
        <title>Genomic Encyclopedia of Archaeal and Bacterial Type Strains, Phase II (KMG-II): from individual species to whole genera.</title>
        <authorList>
            <person name="Goeker M."/>
        </authorList>
    </citation>
    <scope>NUCLEOTIDE SEQUENCE [LARGE SCALE GENOMIC DNA]</scope>
    <source>
        <strain evidence="1 2">DSM 28354</strain>
    </source>
</reference>
<evidence type="ECO:0000313" key="2">
    <source>
        <dbReference type="Proteomes" id="UP000238375"/>
    </source>
</evidence>
<name>A0A2T0RQ44_9BACT</name>
<sequence length="416" mass="43539">MCKQLQKTAFFISIFFLIQYQVCLSQNNVSMTNQNVLLGPQTGLQNTGSSNVFIGYQSGKTNTSAGSNTFIGYQSGAANQTGTANFMGGAQAGINNTSGGYNVFIGPQAGANNTTGSYNMFMGNVAGGLNKNGSYNMAIGDGAGFNNNANQNTYIGTRAGFNVQTGDNNVFIGFGANTGGGNAGALTNAIAIGANAIVTASNALVLGSGVNVGIGTSAPNNKLEIVSAASNTSGLRLANLKSSSPVTVATAKYLTVDANGDVVLGSASGSGRTAVEEVNWTVEGDHLKNTNAGGVVIGPGVQNTPAGYRLYVSDGILTEKVKVAVKSTDDWSDRVFEDSYRLRTLGQVERFISKNKHLPGIPSAQEVVEKGVDVGQMQAKLLEKVEELTLYTIRQQKEIEHLKQMIRDINGKRKSR</sequence>
<protein>
    <recommendedName>
        <fullName evidence="3">TMF family protein</fullName>
    </recommendedName>
</protein>
<accession>A0A2T0RQ44</accession>
<keyword evidence="2" id="KW-1185">Reference proteome</keyword>
<evidence type="ECO:0008006" key="3">
    <source>
        <dbReference type="Google" id="ProtNLM"/>
    </source>
</evidence>
<organism evidence="1 2">
    <name type="scientific">Spirosoma oryzae</name>
    <dbReference type="NCBI Taxonomy" id="1469603"/>
    <lineage>
        <taxon>Bacteria</taxon>
        <taxon>Pseudomonadati</taxon>
        <taxon>Bacteroidota</taxon>
        <taxon>Cytophagia</taxon>
        <taxon>Cytophagales</taxon>
        <taxon>Cytophagaceae</taxon>
        <taxon>Spirosoma</taxon>
    </lineage>
</organism>
<dbReference type="AlphaFoldDB" id="A0A2T0RQ44"/>
<comment type="caution">
    <text evidence="1">The sequence shown here is derived from an EMBL/GenBank/DDBJ whole genome shotgun (WGS) entry which is preliminary data.</text>
</comment>
<dbReference type="Proteomes" id="UP000238375">
    <property type="component" value="Unassembled WGS sequence"/>
</dbReference>
<proteinExistence type="predicted"/>
<dbReference type="Gene3D" id="2.150.10.10">
    <property type="entry name" value="Serralysin-like metalloprotease, C-terminal"/>
    <property type="match status" value="1"/>
</dbReference>
<evidence type="ECO:0000313" key="1">
    <source>
        <dbReference type="EMBL" id="PRY23271.1"/>
    </source>
</evidence>
<dbReference type="InterPro" id="IPR011049">
    <property type="entry name" value="Serralysin-like_metalloprot_C"/>
</dbReference>
<dbReference type="OrthoDB" id="1163828at2"/>
<gene>
    <name evidence="1" type="ORF">CLV58_14228</name>
</gene>
<dbReference type="RefSeq" id="WP_146141555.1">
    <property type="nucleotide sequence ID" value="NZ_PVTE01000042.1"/>
</dbReference>
<dbReference type="EMBL" id="PVTE01000042">
    <property type="protein sequence ID" value="PRY23271.1"/>
    <property type="molecule type" value="Genomic_DNA"/>
</dbReference>